<keyword evidence="2" id="KW-1185">Reference proteome</keyword>
<organism evidence="1 2">
    <name type="scientific">Zalaria obscura</name>
    <dbReference type="NCBI Taxonomy" id="2024903"/>
    <lineage>
        <taxon>Eukaryota</taxon>
        <taxon>Fungi</taxon>
        <taxon>Dikarya</taxon>
        <taxon>Ascomycota</taxon>
        <taxon>Pezizomycotina</taxon>
        <taxon>Dothideomycetes</taxon>
        <taxon>Dothideomycetidae</taxon>
        <taxon>Dothideales</taxon>
        <taxon>Zalariaceae</taxon>
        <taxon>Zalaria</taxon>
    </lineage>
</organism>
<sequence length="1741" mass="192047">MARAGSPMERMLSASPPPQPLSKRDKRRNNITEKLADMVQTFSREQYQHYRAQLQAIQVDMTLVLRADPYENVPLDDSADAILHHIETVTGGSLPNTEGAQRDYLALAGNRYHDYVQEINRSMEQRDADLTALKNRYENAVSELEKTTSYKLAVAQREHLELAGTIRQRLINSVTKKRDKLLREKEQLDIADSNSLLLHPSQFSMNVPGSPGGAQSNRKTRHTRHRIGDPDEVLGERGRKRKAPADDEGNESPIPSFRPLPSDMAGASSPFRDARAKTLYSQYEAPAYSIDRLFTEKELAHATNVAQLATHQLFHQPPQQAQSNGVNHTNGATNSVPSVDGSADAIPPTIITDDEVVAQANGSPAPQAADMERTVSYHATRNATKANPLSFLSEAAAAASSNLTNPFIPNLIPITKTDKGAPAPPSMNAVDVDNDMALMMRDDDAAESVEEEAYDGARNDNSMRALRDRLLDQAVSAPGTTAPFRLPILEVGPAQIRGGVNRTPMFGFADPDLLPQALRAAAGGAPPSVAVPATSVPLGGIPAGGLPMSRATSMAGSDVGGGSEAGGVGDKASDAALLNNVARWRQIGKRYIRPRNEPRHPSKLNECLQVTRILLPPPSPNTGNTPVSSLIFDNAQELLWTGNEYGRVTSFYGPELQRYTSYRGHDRSEGGVKQFLLCDKGVISVSGKSVHLASRRGVTQWHISHEGMTDNRCMSFTSKGTHEILVAGCQSQMYKIDVEKGTITSVIPAEAPYTLMKRGGQYVCAATADGSVHFLQSDTCRIVRTWKAHAAMINDMDVRSDILVTCGWSQRPQHGYMLDHLANVYDLKLLTQLPPVPFPPGAAFVRMHPRMSTTCIVASQTGLIYTIDTMNPDVPSMRHANVFDTHLISLELAPSGEALALADSQCAIHLWGSPTKIQFSEYSTPTEFADTPAPLPTLDWSPDIPLNIVGMPYYRELLLSAWPSHIVSEVGAPPAKIDPAITSNLKRTEIGAYAPFPRKTRRYQVEDTRAVQRAHDTLTAPRFLSEKAKDGSDRPSSDRRMSDALEALGDLALDGTTRREVPVMYRNVEIKYSKFGVDDFDFEYYNKTKYSGLETHIANSYSNPLLQLLRFTPTIRNLALHHTATSCLYDNCLLCEMGFLTDMLEKASGLNCQASNFLKVLSSSSDAATSGLLEEFATNHPLTVMIQAMNRYLLKTFSDSFRQLPPHNRHMEQALMTGALTSIRCGHCANEMLKAGETLVHDLVYPLKAMKHHPRVPRPSFSQILKASVERHDQTRGWCDRCKRYQQLSTRKTIQSIPKVMMINAAIHSPDQKQLWSTPGWLPQEIGVIINNGQFYCYQGDDLKHHLQRGVYEIVVYELVGVVADINSGENQKSHLVSLINVAISSRNQTDSNQWHLFNDFLVRQTSAEEALRFDATWKLPSVLTYQVKSASHHIEDSWKENLDPALLYHLPRGPHPQPDPDVLRVLSQHTEPPQPGTPCAIDAEFVALSKAEIDIKADGTRETVRPPRLGLARVSVLRGSGPHEGLPFIDDYIAISEPVVDYLTAYSGISPGDLDRGTSRHNLVSLKVAYKKLWLLLNLGVVFVGHGLPKDFRTINIHVPRAQVVDTVDLFSHRLRSQRRLSLRFLAWYLLKEEIQASGEHGHDSVEDARSALKLWRKYQEFVDAGVLESILDEIFDRGRETGFKPPSALRAEEWRPDGGMGMGTGTGSVTPAQSAPGTPTRRVVGIATPARGVVGSPLR</sequence>
<evidence type="ECO:0000313" key="1">
    <source>
        <dbReference type="EMBL" id="KAK8195874.1"/>
    </source>
</evidence>
<comment type="caution">
    <text evidence="1">The sequence shown here is derived from an EMBL/GenBank/DDBJ whole genome shotgun (WGS) entry which is preliminary data.</text>
</comment>
<reference evidence="1" key="1">
    <citation type="submission" date="2024-02" db="EMBL/GenBank/DDBJ databases">
        <title>Metagenome Assembled Genome of Zalaria obscura JY119.</title>
        <authorList>
            <person name="Vighnesh L."/>
            <person name="Jagadeeshwari U."/>
            <person name="Venkata Ramana C."/>
            <person name="Sasikala C."/>
        </authorList>
    </citation>
    <scope>NUCLEOTIDE SEQUENCE</scope>
    <source>
        <strain evidence="1">JY119</strain>
    </source>
</reference>
<dbReference type="EMBL" id="JAMKPW020000042">
    <property type="protein sequence ID" value="KAK8195874.1"/>
    <property type="molecule type" value="Genomic_DNA"/>
</dbReference>
<evidence type="ECO:0000313" key="2">
    <source>
        <dbReference type="Proteomes" id="UP001320706"/>
    </source>
</evidence>
<dbReference type="EC" id="3.1.13.4" evidence="1"/>
<proteinExistence type="predicted"/>
<accession>A0ACC3S6T5</accession>
<keyword evidence="1" id="KW-0378">Hydrolase</keyword>
<protein>
    <submittedName>
        <fullName evidence="1">Poly(A)-specific ribonuclease</fullName>
        <ecNumber evidence="1">3.1.13.4</ecNumber>
    </submittedName>
</protein>
<gene>
    <name evidence="1" type="primary">PAN2</name>
    <name evidence="1" type="ORF">M8818_007025</name>
</gene>
<dbReference type="Proteomes" id="UP001320706">
    <property type="component" value="Unassembled WGS sequence"/>
</dbReference>
<name>A0ACC3S6T5_9PEZI</name>